<organism evidence="2 3">
    <name type="scientific">Candidatus Taylorbacteria bacterium RIFOXYD2_FULL_36_9</name>
    <dbReference type="NCBI Taxonomy" id="1802338"/>
    <lineage>
        <taxon>Bacteria</taxon>
        <taxon>Candidatus Tayloriibacteriota</taxon>
    </lineage>
</organism>
<reference evidence="2 3" key="1">
    <citation type="journal article" date="2016" name="Nat. Commun.">
        <title>Thousands of microbial genomes shed light on interconnected biogeochemical processes in an aquifer system.</title>
        <authorList>
            <person name="Anantharaman K."/>
            <person name="Brown C.T."/>
            <person name="Hug L.A."/>
            <person name="Sharon I."/>
            <person name="Castelle C.J."/>
            <person name="Probst A.J."/>
            <person name="Thomas B.C."/>
            <person name="Singh A."/>
            <person name="Wilkins M.J."/>
            <person name="Karaoz U."/>
            <person name="Brodie E.L."/>
            <person name="Williams K.H."/>
            <person name="Hubbard S.S."/>
            <person name="Banfield J.F."/>
        </authorList>
    </citation>
    <scope>NUCLEOTIDE SEQUENCE [LARGE SCALE GENOMIC DNA]</scope>
</reference>
<feature type="transmembrane region" description="Helical" evidence="1">
    <location>
        <begin position="47"/>
        <end position="68"/>
    </location>
</feature>
<feature type="transmembrane region" description="Helical" evidence="1">
    <location>
        <begin position="12"/>
        <end position="35"/>
    </location>
</feature>
<proteinExistence type="predicted"/>
<dbReference type="STRING" id="1802338.A2541_01080"/>
<evidence type="ECO:0000256" key="1">
    <source>
        <dbReference type="SAM" id="Phobius"/>
    </source>
</evidence>
<keyword evidence="1" id="KW-0812">Transmembrane</keyword>
<dbReference type="InterPro" id="IPR043993">
    <property type="entry name" value="T4SS_pilin"/>
</dbReference>
<name>A0A1G2PF84_9BACT</name>
<protein>
    <submittedName>
        <fullName evidence="2">Uncharacterized protein</fullName>
    </submittedName>
</protein>
<sequence length="77" mass="8374">MTLLQNILDNIVNPIITLLVAVAVVVFLWGILQFIRNAESPDKRKEGGLYILYGALGLFIMSAAYGILNLVLGTIGK</sequence>
<keyword evidence="1" id="KW-0472">Membrane</keyword>
<dbReference type="EMBL" id="MHSQ01000022">
    <property type="protein sequence ID" value="OHA46996.1"/>
    <property type="molecule type" value="Genomic_DNA"/>
</dbReference>
<dbReference type="Pfam" id="PF18895">
    <property type="entry name" value="T4SS_pilin"/>
    <property type="match status" value="1"/>
</dbReference>
<comment type="caution">
    <text evidence="2">The sequence shown here is derived from an EMBL/GenBank/DDBJ whole genome shotgun (WGS) entry which is preliminary data.</text>
</comment>
<dbReference type="AlphaFoldDB" id="A0A1G2PF84"/>
<gene>
    <name evidence="2" type="ORF">A2541_01080</name>
</gene>
<evidence type="ECO:0000313" key="2">
    <source>
        <dbReference type="EMBL" id="OHA46996.1"/>
    </source>
</evidence>
<dbReference type="Proteomes" id="UP000176965">
    <property type="component" value="Unassembled WGS sequence"/>
</dbReference>
<keyword evidence="1" id="KW-1133">Transmembrane helix</keyword>
<accession>A0A1G2PF84</accession>
<evidence type="ECO:0000313" key="3">
    <source>
        <dbReference type="Proteomes" id="UP000176965"/>
    </source>
</evidence>